<keyword evidence="2" id="KW-1185">Reference proteome</keyword>
<gene>
    <name evidence="1" type="ORF">I41_22530</name>
</gene>
<accession>A0A517TXH1</accession>
<dbReference type="AlphaFoldDB" id="A0A517TXH1"/>
<dbReference type="Proteomes" id="UP000317909">
    <property type="component" value="Chromosome"/>
</dbReference>
<protein>
    <submittedName>
        <fullName evidence="1">Uncharacterized protein</fullName>
    </submittedName>
</protein>
<evidence type="ECO:0000313" key="2">
    <source>
        <dbReference type="Proteomes" id="UP000317909"/>
    </source>
</evidence>
<proteinExistence type="predicted"/>
<reference evidence="1 2" key="1">
    <citation type="submission" date="2019-02" db="EMBL/GenBank/DDBJ databases">
        <title>Deep-cultivation of Planctomycetes and their phenomic and genomic characterization uncovers novel biology.</title>
        <authorList>
            <person name="Wiegand S."/>
            <person name="Jogler M."/>
            <person name="Boedeker C."/>
            <person name="Pinto D."/>
            <person name="Vollmers J."/>
            <person name="Rivas-Marin E."/>
            <person name="Kohn T."/>
            <person name="Peeters S.H."/>
            <person name="Heuer A."/>
            <person name="Rast P."/>
            <person name="Oberbeckmann S."/>
            <person name="Bunk B."/>
            <person name="Jeske O."/>
            <person name="Meyerdierks A."/>
            <person name="Storesund J.E."/>
            <person name="Kallscheuer N."/>
            <person name="Luecker S."/>
            <person name="Lage O.M."/>
            <person name="Pohl T."/>
            <person name="Merkel B.J."/>
            <person name="Hornburger P."/>
            <person name="Mueller R.-W."/>
            <person name="Bruemmer F."/>
            <person name="Labrenz M."/>
            <person name="Spormann A.M."/>
            <person name="Op den Camp H."/>
            <person name="Overmann J."/>
            <person name="Amann R."/>
            <person name="Jetten M.S.M."/>
            <person name="Mascher T."/>
            <person name="Medema M.H."/>
            <person name="Devos D.P."/>
            <person name="Kaster A.-K."/>
            <person name="Ovreas L."/>
            <person name="Rohde M."/>
            <person name="Galperin M.Y."/>
            <person name="Jogler C."/>
        </authorList>
    </citation>
    <scope>NUCLEOTIDE SEQUENCE [LARGE SCALE GENOMIC DNA]</scope>
    <source>
        <strain evidence="1 2">I41</strain>
    </source>
</reference>
<sequence>MPRFRRLTESEVAIAQRWLQGLKSELDRVDPSPPSYTPTTDNYLKSLAWVQYEGIALDPKKVTQFPISTVLLLIAEHLQTAFGFTLFLSDDFLVLQHDRFEGCVPLELLAFRPNQPHDGNWLDEDDPIDRAIGAIRNIEEALKRREPERLKWPDLLLGKK</sequence>
<organism evidence="1 2">
    <name type="scientific">Lacipirellula limnantheis</name>
    <dbReference type="NCBI Taxonomy" id="2528024"/>
    <lineage>
        <taxon>Bacteria</taxon>
        <taxon>Pseudomonadati</taxon>
        <taxon>Planctomycetota</taxon>
        <taxon>Planctomycetia</taxon>
        <taxon>Pirellulales</taxon>
        <taxon>Lacipirellulaceae</taxon>
        <taxon>Lacipirellula</taxon>
    </lineage>
</organism>
<dbReference type="KEGG" id="llh:I41_22530"/>
<evidence type="ECO:0000313" key="1">
    <source>
        <dbReference type="EMBL" id="QDT73064.1"/>
    </source>
</evidence>
<dbReference type="EMBL" id="CP036339">
    <property type="protein sequence ID" value="QDT73064.1"/>
    <property type="molecule type" value="Genomic_DNA"/>
</dbReference>
<name>A0A517TXH1_9BACT</name>